<evidence type="ECO:0000256" key="1">
    <source>
        <dbReference type="SAM" id="Phobius"/>
    </source>
</evidence>
<keyword evidence="2" id="KW-1185">Reference proteome</keyword>
<feature type="transmembrane region" description="Helical" evidence="1">
    <location>
        <begin position="49"/>
        <end position="69"/>
    </location>
</feature>
<reference evidence="3" key="1">
    <citation type="submission" date="2022-11" db="UniProtKB">
        <authorList>
            <consortium name="WormBaseParasite"/>
        </authorList>
    </citation>
    <scope>IDENTIFICATION</scope>
</reference>
<proteinExistence type="predicted"/>
<dbReference type="SUPFAM" id="SSF103473">
    <property type="entry name" value="MFS general substrate transporter"/>
    <property type="match status" value="1"/>
</dbReference>
<dbReference type="Proteomes" id="UP000887565">
    <property type="component" value="Unplaced"/>
</dbReference>
<dbReference type="AlphaFoldDB" id="A0A915KLS3"/>
<sequence length="189" mass="21469">MTKWQLHINQKSKNMNISNLSLHLASLAKEREAIPFDLEMLKSPIKEILFSWRSCIMLLCFLAFGLHTVMRNVINVSQICMLLRTNNSIISIENATISYNIILNNNTCLLDAEQLSVYSGNLPWTEKKMDYLIAILGWGRLLAVVPISLLAYRFDSAIVLFYAMLASSLSTFLFPVMALLYGYVPTLIL</sequence>
<feature type="transmembrane region" description="Helical" evidence="1">
    <location>
        <begin position="158"/>
        <end position="184"/>
    </location>
</feature>
<accession>A0A915KLS3</accession>
<evidence type="ECO:0000313" key="2">
    <source>
        <dbReference type="Proteomes" id="UP000887565"/>
    </source>
</evidence>
<feature type="transmembrane region" description="Helical" evidence="1">
    <location>
        <begin position="131"/>
        <end position="152"/>
    </location>
</feature>
<keyword evidence="1" id="KW-0472">Membrane</keyword>
<dbReference type="WBParaSite" id="nRc.2.0.1.t39792-RA">
    <property type="protein sequence ID" value="nRc.2.0.1.t39792-RA"/>
    <property type="gene ID" value="nRc.2.0.1.g39792"/>
</dbReference>
<protein>
    <submittedName>
        <fullName evidence="3">Uncharacterized protein</fullName>
    </submittedName>
</protein>
<keyword evidence="1" id="KW-1133">Transmembrane helix</keyword>
<organism evidence="2 3">
    <name type="scientific">Romanomermis culicivorax</name>
    <name type="common">Nematode worm</name>
    <dbReference type="NCBI Taxonomy" id="13658"/>
    <lineage>
        <taxon>Eukaryota</taxon>
        <taxon>Metazoa</taxon>
        <taxon>Ecdysozoa</taxon>
        <taxon>Nematoda</taxon>
        <taxon>Enoplea</taxon>
        <taxon>Dorylaimia</taxon>
        <taxon>Mermithida</taxon>
        <taxon>Mermithoidea</taxon>
        <taxon>Mermithidae</taxon>
        <taxon>Romanomermis</taxon>
    </lineage>
</organism>
<keyword evidence="1" id="KW-0812">Transmembrane</keyword>
<dbReference type="InterPro" id="IPR036259">
    <property type="entry name" value="MFS_trans_sf"/>
</dbReference>
<evidence type="ECO:0000313" key="3">
    <source>
        <dbReference type="WBParaSite" id="nRc.2.0.1.t39792-RA"/>
    </source>
</evidence>
<name>A0A915KLS3_ROMCU</name>